<feature type="transmembrane region" description="Helical" evidence="5">
    <location>
        <begin position="7"/>
        <end position="24"/>
    </location>
</feature>
<dbReference type="InterPro" id="IPR007016">
    <property type="entry name" value="O-antigen_ligase-rel_domated"/>
</dbReference>
<feature type="transmembrane region" description="Helical" evidence="5">
    <location>
        <begin position="232"/>
        <end position="251"/>
    </location>
</feature>
<keyword evidence="4 5" id="KW-0472">Membrane</keyword>
<proteinExistence type="predicted"/>
<dbReference type="PANTHER" id="PTHR37422:SF13">
    <property type="entry name" value="LIPOPOLYSACCHARIDE BIOSYNTHESIS PROTEIN PA4999-RELATED"/>
    <property type="match status" value="1"/>
</dbReference>
<sequence>MQILFNNKLWIALLLLFAVLLPYGPAIPNIMMGVVGFYWLLHLVTGRIQLSKKKIVAILVFSSFYLLCAVSYFYSDDIPFYLKKIALLAPLLLFPLFIISMPYKIESKDVFYIGLGFSSSVLLLLFISFIKQFAENGFVTSAFIGNNLSATFIDIHYLSLSLYVSFAALITCYCSLFNFKTFNTKYLKRFTVIASFFLVGFLILLGGRTSIAIFILFLFVFLCIYYLRTKKLLIPLSIFGITLLAIGMVAISNSAFREKWKEIYSYDSVENPEESYWGGTGIRLLIWDCALKVIENDPLLGVGLGDDMDQLELCYKVYMKGQLLATGTYFHAHNMYLQSAVRVGFIGLFLFLAGLGYGLFMALKKRGVLYLIFLGVFILSAITESFYMINAGVIFFAFFNAVLFKQTVSS</sequence>
<comment type="caution">
    <text evidence="7">The sequence shown here is derived from an EMBL/GenBank/DDBJ whole genome shotgun (WGS) entry which is preliminary data.</text>
</comment>
<feature type="transmembrane region" description="Helical" evidence="5">
    <location>
        <begin position="186"/>
        <end position="205"/>
    </location>
</feature>
<feature type="transmembrane region" description="Helical" evidence="5">
    <location>
        <begin position="155"/>
        <end position="179"/>
    </location>
</feature>
<organism evidence="7 8">
    <name type="scientific">Jejudonia soesokkakensis</name>
    <dbReference type="NCBI Taxonomy" id="1323432"/>
    <lineage>
        <taxon>Bacteria</taxon>
        <taxon>Pseudomonadati</taxon>
        <taxon>Bacteroidota</taxon>
        <taxon>Flavobacteriia</taxon>
        <taxon>Flavobacteriales</taxon>
        <taxon>Flavobacteriaceae</taxon>
        <taxon>Jejudonia</taxon>
    </lineage>
</organism>
<evidence type="ECO:0000313" key="7">
    <source>
        <dbReference type="EMBL" id="MFC7356137.1"/>
    </source>
</evidence>
<keyword evidence="8" id="KW-1185">Reference proteome</keyword>
<feature type="transmembrane region" description="Helical" evidence="5">
    <location>
        <begin position="80"/>
        <end position="98"/>
    </location>
</feature>
<feature type="transmembrane region" description="Helical" evidence="5">
    <location>
        <begin position="110"/>
        <end position="130"/>
    </location>
</feature>
<accession>A0ABW2MMK9</accession>
<dbReference type="RefSeq" id="WP_380215590.1">
    <property type="nucleotide sequence ID" value="NZ_JBHTBN010000001.1"/>
</dbReference>
<evidence type="ECO:0000259" key="6">
    <source>
        <dbReference type="Pfam" id="PF04932"/>
    </source>
</evidence>
<dbReference type="Proteomes" id="UP001596415">
    <property type="component" value="Unassembled WGS sequence"/>
</dbReference>
<dbReference type="EMBL" id="JBHTBN010000001">
    <property type="protein sequence ID" value="MFC7356137.1"/>
    <property type="molecule type" value="Genomic_DNA"/>
</dbReference>
<dbReference type="InterPro" id="IPR051533">
    <property type="entry name" value="WaaL-like"/>
</dbReference>
<dbReference type="GO" id="GO:0016874">
    <property type="term" value="F:ligase activity"/>
    <property type="evidence" value="ECO:0007669"/>
    <property type="project" value="UniProtKB-KW"/>
</dbReference>
<feature type="transmembrane region" description="Helical" evidence="5">
    <location>
        <begin position="211"/>
        <end position="227"/>
    </location>
</feature>
<feature type="transmembrane region" description="Helical" evidence="5">
    <location>
        <begin position="367"/>
        <end position="382"/>
    </location>
</feature>
<evidence type="ECO:0000256" key="2">
    <source>
        <dbReference type="ARBA" id="ARBA00022692"/>
    </source>
</evidence>
<keyword evidence="2 5" id="KW-0812">Transmembrane</keyword>
<protein>
    <submittedName>
        <fullName evidence="7">O-antigen ligase family protein</fullName>
    </submittedName>
</protein>
<comment type="subcellular location">
    <subcellularLocation>
        <location evidence="1">Membrane</location>
        <topology evidence="1">Multi-pass membrane protein</topology>
    </subcellularLocation>
</comment>
<feature type="transmembrane region" description="Helical" evidence="5">
    <location>
        <begin position="340"/>
        <end position="360"/>
    </location>
</feature>
<keyword evidence="3 5" id="KW-1133">Transmembrane helix</keyword>
<feature type="transmembrane region" description="Helical" evidence="5">
    <location>
        <begin position="55"/>
        <end position="74"/>
    </location>
</feature>
<keyword evidence="7" id="KW-0436">Ligase</keyword>
<dbReference type="Pfam" id="PF04932">
    <property type="entry name" value="Wzy_C"/>
    <property type="match status" value="1"/>
</dbReference>
<name>A0ABW2MMK9_9FLAO</name>
<feature type="domain" description="O-antigen ligase-related" evidence="6">
    <location>
        <begin position="194"/>
        <end position="352"/>
    </location>
</feature>
<evidence type="ECO:0000313" key="8">
    <source>
        <dbReference type="Proteomes" id="UP001596415"/>
    </source>
</evidence>
<evidence type="ECO:0000256" key="3">
    <source>
        <dbReference type="ARBA" id="ARBA00022989"/>
    </source>
</evidence>
<evidence type="ECO:0000256" key="4">
    <source>
        <dbReference type="ARBA" id="ARBA00023136"/>
    </source>
</evidence>
<dbReference type="PANTHER" id="PTHR37422">
    <property type="entry name" value="TEICHURONIC ACID BIOSYNTHESIS PROTEIN TUAE"/>
    <property type="match status" value="1"/>
</dbReference>
<evidence type="ECO:0000256" key="1">
    <source>
        <dbReference type="ARBA" id="ARBA00004141"/>
    </source>
</evidence>
<evidence type="ECO:0000256" key="5">
    <source>
        <dbReference type="SAM" id="Phobius"/>
    </source>
</evidence>
<reference evidence="8" key="1">
    <citation type="journal article" date="2019" name="Int. J. Syst. Evol. Microbiol.">
        <title>The Global Catalogue of Microorganisms (GCM) 10K type strain sequencing project: providing services to taxonomists for standard genome sequencing and annotation.</title>
        <authorList>
            <consortium name="The Broad Institute Genomics Platform"/>
            <consortium name="The Broad Institute Genome Sequencing Center for Infectious Disease"/>
            <person name="Wu L."/>
            <person name="Ma J."/>
        </authorList>
    </citation>
    <scope>NUCLEOTIDE SEQUENCE [LARGE SCALE GENOMIC DNA]</scope>
    <source>
        <strain evidence="8">CGMCC 1.16306</strain>
    </source>
</reference>
<gene>
    <name evidence="7" type="ORF">ACFQO1_00430</name>
</gene>